<evidence type="ECO:0000313" key="1">
    <source>
        <dbReference type="EMBL" id="AIC17164.1"/>
    </source>
</evidence>
<dbReference type="GeneID" id="74948122"/>
<dbReference type="RefSeq" id="WP_075055772.1">
    <property type="nucleotide sequence ID" value="NZ_CP007536.1"/>
</dbReference>
<gene>
    <name evidence="1" type="ORF">NVIE_028880</name>
</gene>
<dbReference type="Proteomes" id="UP000027093">
    <property type="component" value="Chromosome"/>
</dbReference>
<dbReference type="AlphaFoldDB" id="A0A060HKX0"/>
<keyword evidence="2" id="KW-1185">Reference proteome</keyword>
<name>A0A060HKX0_9ARCH</name>
<dbReference type="EMBL" id="CP007536">
    <property type="protein sequence ID" value="AIC17164.1"/>
    <property type="molecule type" value="Genomic_DNA"/>
</dbReference>
<protein>
    <submittedName>
        <fullName evidence="1">Uncharacterized protein</fullName>
    </submittedName>
</protein>
<organism evidence="1 2">
    <name type="scientific">Nitrososphaera viennensis EN76</name>
    <dbReference type="NCBI Taxonomy" id="926571"/>
    <lineage>
        <taxon>Archaea</taxon>
        <taxon>Nitrososphaerota</taxon>
        <taxon>Nitrososphaeria</taxon>
        <taxon>Nitrososphaerales</taxon>
        <taxon>Nitrososphaeraceae</taxon>
        <taxon>Nitrososphaera</taxon>
    </lineage>
</organism>
<proteinExistence type="predicted"/>
<dbReference type="HOGENOM" id="CLU_1369569_0_0_2"/>
<reference evidence="1 2" key="1">
    <citation type="journal article" date="2014" name="Int. J. Syst. Evol. Microbiol.">
        <title>Nitrososphaera viennensis gen. nov., sp. nov., an aerobic and mesophilic, ammonia-oxidizing archaeon from soil and a member of the archaeal phylum Thaumarchaeota.</title>
        <authorList>
            <person name="Stieglmeier M."/>
            <person name="Klingl A."/>
            <person name="Alves R.J."/>
            <person name="Rittmann S.K."/>
            <person name="Melcher M."/>
            <person name="Leisch N."/>
            <person name="Schleper C."/>
        </authorList>
    </citation>
    <scope>NUCLEOTIDE SEQUENCE [LARGE SCALE GENOMIC DNA]</scope>
    <source>
        <strain evidence="1">EN76</strain>
    </source>
</reference>
<evidence type="ECO:0000313" key="2">
    <source>
        <dbReference type="Proteomes" id="UP000027093"/>
    </source>
</evidence>
<sequence length="199" mass="23018">MGKSVLNKTAIERLELFNETVEELLGSGLVKEIAEKPHSFDIKFGDVTPEGRQKISTYERRGYDSDYVQSAVLKIRLFTNDGREKISLRKMDELYQSLPIDKEYKDNIAGIQKQTNDYLKENCGVWELPSKTHSDIFDTITYGMIIHKNKGKRSIVKQWQKSGFLWQQALYDFESTVRRLSVAMKIVQNNNVAILKQYG</sequence>
<dbReference type="KEGG" id="nvn:NVIE_028880"/>
<accession>A0A060HKX0</accession>